<dbReference type="SUPFAM" id="SSF48371">
    <property type="entry name" value="ARM repeat"/>
    <property type="match status" value="1"/>
</dbReference>
<dbReference type="STRING" id="356882.A0A423WXT0"/>
<dbReference type="InterPro" id="IPR032691">
    <property type="entry name" value="Mon2/Sec7/BIG1-like_HUS"/>
</dbReference>
<comment type="caution">
    <text evidence="9">The sequence shown here is derived from an EMBL/GenBank/DDBJ whole genome shotgun (WGS) entry which is preliminary data.</text>
</comment>
<dbReference type="InterPro" id="IPR032817">
    <property type="entry name" value="Mon2_C"/>
</dbReference>
<dbReference type="OrthoDB" id="294853at2759"/>
<evidence type="ECO:0000256" key="3">
    <source>
        <dbReference type="ARBA" id="ARBA00022927"/>
    </source>
</evidence>
<feature type="coiled-coil region" evidence="4">
    <location>
        <begin position="14"/>
        <end position="41"/>
    </location>
</feature>
<feature type="compositionally biased region" description="Pro residues" evidence="5">
    <location>
        <begin position="1602"/>
        <end position="1611"/>
    </location>
</feature>
<name>A0A423WXT0_9PEZI</name>
<evidence type="ECO:0000313" key="9">
    <source>
        <dbReference type="EMBL" id="ROW08309.1"/>
    </source>
</evidence>
<evidence type="ECO:0000256" key="1">
    <source>
        <dbReference type="ARBA" id="ARBA00008144"/>
    </source>
</evidence>
<feature type="domain" description="Mon2/Sec7/BIG1-like HUS" evidence="6">
    <location>
        <begin position="198"/>
        <end position="351"/>
    </location>
</feature>
<dbReference type="Pfam" id="PF16206">
    <property type="entry name" value="Mon2_C"/>
    <property type="match status" value="1"/>
</dbReference>
<feature type="region of interest" description="Disordered" evidence="5">
    <location>
        <begin position="1593"/>
        <end position="1645"/>
    </location>
</feature>
<dbReference type="PANTHER" id="PTHR10663">
    <property type="entry name" value="GUANYL-NUCLEOTIDE EXCHANGE FACTOR"/>
    <property type="match status" value="1"/>
</dbReference>
<dbReference type="Pfam" id="PF16213">
    <property type="entry name" value="DCB"/>
    <property type="match status" value="1"/>
</dbReference>
<feature type="domain" description="Mon2/Sec7/BIG1-like dimerisation and cyclophilin-binding" evidence="8">
    <location>
        <begin position="4"/>
        <end position="174"/>
    </location>
</feature>
<dbReference type="PANTHER" id="PTHR10663:SF333">
    <property type="entry name" value="PROTEIN MON2 HOMOLOG"/>
    <property type="match status" value="1"/>
</dbReference>
<reference evidence="9 10" key="1">
    <citation type="submission" date="2015-09" db="EMBL/GenBank/DDBJ databases">
        <title>Host preference determinants of Valsa canker pathogens revealed by comparative genomics.</title>
        <authorList>
            <person name="Yin Z."/>
            <person name="Huang L."/>
        </authorList>
    </citation>
    <scope>NUCLEOTIDE SEQUENCE [LARGE SCALE GENOMIC DNA]</scope>
    <source>
        <strain evidence="9 10">03-1</strain>
    </source>
</reference>
<organism evidence="9 10">
    <name type="scientific">Cytospora schulzeri</name>
    <dbReference type="NCBI Taxonomy" id="448051"/>
    <lineage>
        <taxon>Eukaryota</taxon>
        <taxon>Fungi</taxon>
        <taxon>Dikarya</taxon>
        <taxon>Ascomycota</taxon>
        <taxon>Pezizomycotina</taxon>
        <taxon>Sordariomycetes</taxon>
        <taxon>Sordariomycetidae</taxon>
        <taxon>Diaporthales</taxon>
        <taxon>Cytosporaceae</taxon>
        <taxon>Cytospora</taxon>
    </lineage>
</organism>
<dbReference type="GO" id="GO:0015031">
    <property type="term" value="P:protein transport"/>
    <property type="evidence" value="ECO:0007669"/>
    <property type="project" value="UniProtKB-KW"/>
</dbReference>
<evidence type="ECO:0000259" key="7">
    <source>
        <dbReference type="Pfam" id="PF16206"/>
    </source>
</evidence>
<evidence type="ECO:0000259" key="6">
    <source>
        <dbReference type="Pfam" id="PF12783"/>
    </source>
</evidence>
<feature type="domain" description="Mon2 C-terminal" evidence="7">
    <location>
        <begin position="1000"/>
        <end position="1225"/>
    </location>
</feature>
<evidence type="ECO:0000256" key="4">
    <source>
        <dbReference type="SAM" id="Coils"/>
    </source>
</evidence>
<protein>
    <recommendedName>
        <fullName evidence="11">Endosomal peripheral membrane protein</fullName>
    </recommendedName>
</protein>
<evidence type="ECO:0008006" key="11">
    <source>
        <dbReference type="Google" id="ProtNLM"/>
    </source>
</evidence>
<sequence length="1768" mass="192801">MSAQLLATELHNLITESKRKHQDLRQAAEKSLEEIKNLRVSEAQFGAELSQRVNFVNPFIIACGTKNAKFTGIAIVCLQRLIVSKALPRSKLSPVLEALREATSAGLDVQLKILQALPSLLQNYSTDIRDDLLVTALNICFILQSSKNAIVNNTSAATLQQLIVSVFEKVVAEDKSSYENTVGEAPVDNGVVQLKAAALDAYRIFNDLCLLTQSQRPEYLRFSGLPQTFGLELIESALTNHAAVFATHPEQVHILRTKVMPFIIQALSGRPHFAASVRLFRILYTLLKRHLTLIPKESGEALNILTHILDQDTTVWKRSLCMEVFRGIFAEPTLVRRIFRMFDAKDGEKDVLKNLAATFVRVSTEKPVVIGLGHQSTIPVANPYSTSADQAVLDASGVSVSVIAGSVGGAHDTGISTQWSSMRVPCIDQLDKTDPPPIPESYVYSLTLACITSLSEGLAKFILPLTVPGERSRRRGKPGSFIDASGEDRPDSPASLGPASLDKSASFKKNPVPVNPLLLKDHPLYLEVETCALIIDECWPAILATCSTFLYAALDSEYYHGLVRAFQRFAHVAGLLQLTTPRDAFLTTLGKAAVPPNVFTACLNAGQPRQPAPSPAAETPTNSILNNARGLLSVESLVSQSAAEKTRPQSFDASSSALNTRNLLCLRALLNLGIALGPTLAASWQIVLESLQQADFVLFATGKTAGRTPIAAKGPDPAAEKEANALLANFGSEIKAVETATSRLFESTVDFPNHSFLEVVNAVCSLLEKRPEPETPLNGRDSRPETILEDTSYNLPSPTSQHRRMPNISTTTGPVQADQFALAKLGDLASINLERLLGYPPDVSGWKPLVSELNTALSATSLSAPVRARAAEILVRLILEAANATAVQPRDVRGPVQLRIFEAFRDALLPLQSGDRELSVATHSTDVEIHRVVLEGLKSILENCGESLVSGWDIIFDIIDSIFVDGLPASDGKQAKASLTTRSIKLIKASFGALQLICSDFLSSLPNACFLQLVDTLYKFCSQDDDLNVALTTVTFFWAISDFLSEKSNSMSITEDMVGGVTDEALIRLASHPDEEGSSAALWMLLLLRLTAVTADQRLELRNSAIQTLLRIIHAYGSSLGPQAWSICVKYVIFKLLSSIEIRLQSVRDEGVEFEVKSEWNETAVVIVQGVSNLLASYMDVLATFSAFTVLWQDLISHLATMLDFQALDINTATFSSLRGILSKCEEGSNSSFDRKTIDLAWDLWSRGIPMGEQIEGGKYEDSQKCLISWVEGLLELYRLIQADLTVDRVKRMLSLLRDAMQQAKPGSYASDIEYVTPLQGKILDVFKLVRTDIHGVPSAMISQVADFVALAFDKKRAAQPATSKRTYIAMSKESMNILQYHVLSNAADADIYVSGAFANALTALSRPVVLKYDFPIVTKSEQPWKKATTTALAVLESTLPQVKAAKIPNATVQTIWDVVVSLSNGIITANYDKAPASADIAGDQEFDINSFRALRELIIPSLGSKSISDTTRRVYADGLFRTSIVHAPASSEAEIIFGNSNEGSEEVNQALAALYRPRNGRTIDSKPTKRNEMSYVCLDELFDIVSAHDPSVSGPEITLQPPTPRFPPPSSSASGPLDPLKSPVPDTTKAGASKKHRRRTNGEDEPAHDLYVRLARTAAPYLILRCALTLRAYVADQPLRGRMPQPLSQRRELERILRCLIELQSDSGAIPGFPHIQSEKARHLYRLYPMLVKAAMVNPGDDNVVRLVTAALEVVGQELGLGADMGV</sequence>
<feature type="region of interest" description="Disordered" evidence="5">
    <location>
        <begin position="470"/>
        <end position="502"/>
    </location>
</feature>
<dbReference type="Pfam" id="PF12783">
    <property type="entry name" value="Sec7-like_HUS"/>
    <property type="match status" value="1"/>
</dbReference>
<comment type="similarity">
    <text evidence="1">Belongs to the MON2 family.</text>
</comment>
<dbReference type="EMBL" id="LKEA01000006">
    <property type="protein sequence ID" value="ROW08309.1"/>
    <property type="molecule type" value="Genomic_DNA"/>
</dbReference>
<gene>
    <name evidence="9" type="ORF">VMCG_03201</name>
</gene>
<keyword evidence="10" id="KW-1185">Reference proteome</keyword>
<dbReference type="InterPro" id="IPR032629">
    <property type="entry name" value="DCB_dom"/>
</dbReference>
<evidence type="ECO:0000256" key="2">
    <source>
        <dbReference type="ARBA" id="ARBA00022448"/>
    </source>
</evidence>
<evidence type="ECO:0000313" key="10">
    <source>
        <dbReference type="Proteomes" id="UP000283895"/>
    </source>
</evidence>
<evidence type="ECO:0000256" key="5">
    <source>
        <dbReference type="SAM" id="MobiDB-lite"/>
    </source>
</evidence>
<evidence type="ECO:0000259" key="8">
    <source>
        <dbReference type="Pfam" id="PF16213"/>
    </source>
</evidence>
<dbReference type="InterPro" id="IPR016024">
    <property type="entry name" value="ARM-type_fold"/>
</dbReference>
<proteinExistence type="inferred from homology"/>
<keyword evidence="3" id="KW-0653">Protein transport</keyword>
<feature type="region of interest" description="Disordered" evidence="5">
    <location>
        <begin position="771"/>
        <end position="806"/>
    </location>
</feature>
<keyword evidence="4" id="KW-0175">Coiled coil</keyword>
<feature type="compositionally biased region" description="Polar residues" evidence="5">
    <location>
        <begin position="789"/>
        <end position="800"/>
    </location>
</feature>
<dbReference type="GO" id="GO:0005794">
    <property type="term" value="C:Golgi apparatus"/>
    <property type="evidence" value="ECO:0007669"/>
    <property type="project" value="UniProtKB-ARBA"/>
</dbReference>
<keyword evidence="2" id="KW-0813">Transport</keyword>
<accession>A0A423WXT0</accession>
<dbReference type="Proteomes" id="UP000283895">
    <property type="component" value="Unassembled WGS sequence"/>
</dbReference>